<evidence type="ECO:0000313" key="2">
    <source>
        <dbReference type="Proteomes" id="UP001343600"/>
    </source>
</evidence>
<dbReference type="RefSeq" id="WP_162998908.1">
    <property type="nucleotide sequence ID" value="NZ_CP074412.1"/>
</dbReference>
<proteinExistence type="predicted"/>
<sequence length="46" mass="5161">MDVTETRMNFSFYSGAYSAKDGWQNAAVRAAAFQLLQELTLQETKA</sequence>
<name>A0ABU7N5I9_PSEVI</name>
<protein>
    <submittedName>
        <fullName evidence="1">Uncharacterized protein</fullName>
    </submittedName>
</protein>
<dbReference type="EMBL" id="JAZEIP010000010">
    <property type="protein sequence ID" value="MEE4040207.1"/>
    <property type="molecule type" value="Genomic_DNA"/>
</dbReference>
<keyword evidence="2" id="KW-1185">Reference proteome</keyword>
<comment type="caution">
    <text evidence="1">The sequence shown here is derived from an EMBL/GenBank/DDBJ whole genome shotgun (WGS) entry which is preliminary data.</text>
</comment>
<gene>
    <name evidence="1" type="ORF">V2I87_08880</name>
</gene>
<reference evidence="1 2" key="1">
    <citation type="submission" date="2024-01" db="EMBL/GenBank/DDBJ databases">
        <title>Characterization of Pseudomonas viridiflava in Georgia, USA.</title>
        <authorList>
            <person name="Zhao M."/>
            <person name="Dutta B."/>
        </authorList>
    </citation>
    <scope>NUCLEOTIDE SEQUENCE [LARGE SCALE GENOMIC DNA]</scope>
    <source>
        <strain evidence="1 2">21GA0539</strain>
    </source>
</reference>
<evidence type="ECO:0000313" key="1">
    <source>
        <dbReference type="EMBL" id="MEE4040207.1"/>
    </source>
</evidence>
<dbReference type="Proteomes" id="UP001343600">
    <property type="component" value="Unassembled WGS sequence"/>
</dbReference>
<accession>A0ABU7N5I9</accession>
<organism evidence="1 2">
    <name type="scientific">Pseudomonas viridiflava</name>
    <name type="common">Phytomonas viridiflava</name>
    <dbReference type="NCBI Taxonomy" id="33069"/>
    <lineage>
        <taxon>Bacteria</taxon>
        <taxon>Pseudomonadati</taxon>
        <taxon>Pseudomonadota</taxon>
        <taxon>Gammaproteobacteria</taxon>
        <taxon>Pseudomonadales</taxon>
        <taxon>Pseudomonadaceae</taxon>
        <taxon>Pseudomonas</taxon>
    </lineage>
</organism>